<dbReference type="EMBL" id="CP001998">
    <property type="protein sequence ID" value="ADE53062.1"/>
    <property type="molecule type" value="Genomic_DNA"/>
</dbReference>
<evidence type="ECO:0000313" key="7">
    <source>
        <dbReference type="EMBL" id="ADE53062.1"/>
    </source>
</evidence>
<dbReference type="GO" id="GO:0004065">
    <property type="term" value="F:arylsulfatase activity"/>
    <property type="evidence" value="ECO:0007669"/>
    <property type="project" value="TreeGrafter"/>
</dbReference>
<dbReference type="HOGENOM" id="CLU_006332_10_4_0"/>
<comment type="similarity">
    <text evidence="1">Belongs to the sulfatase family.</text>
</comment>
<dbReference type="eggNOG" id="COG3119">
    <property type="taxonomic scope" value="Bacteria"/>
</dbReference>
<keyword evidence="8" id="KW-1185">Reference proteome</keyword>
<name>D5EKI1_CORAD</name>
<dbReference type="InterPro" id="IPR050738">
    <property type="entry name" value="Sulfatase"/>
</dbReference>
<keyword evidence="4" id="KW-0106">Calcium</keyword>
<evidence type="ECO:0000313" key="8">
    <source>
        <dbReference type="Proteomes" id="UP000000925"/>
    </source>
</evidence>
<dbReference type="Proteomes" id="UP000000925">
    <property type="component" value="Chromosome"/>
</dbReference>
<protein>
    <submittedName>
        <fullName evidence="7">Sulfatase</fullName>
    </submittedName>
</protein>
<gene>
    <name evidence="7" type="ordered locus">Caka_0033</name>
</gene>
<dbReference type="PANTHER" id="PTHR42693:SF53">
    <property type="entry name" value="ENDO-4-O-SULFATASE"/>
    <property type="match status" value="1"/>
</dbReference>
<dbReference type="SUPFAM" id="SSF53649">
    <property type="entry name" value="Alkaline phosphatase-like"/>
    <property type="match status" value="1"/>
</dbReference>
<evidence type="ECO:0000256" key="5">
    <source>
        <dbReference type="SAM" id="Phobius"/>
    </source>
</evidence>
<keyword evidence="5" id="KW-1133">Transmembrane helix</keyword>
<dbReference type="InterPro" id="IPR000917">
    <property type="entry name" value="Sulfatase_N"/>
</dbReference>
<keyword evidence="3" id="KW-0378">Hydrolase</keyword>
<reference evidence="7 8" key="1">
    <citation type="journal article" date="2010" name="Stand. Genomic Sci.">
        <title>Complete genome sequence of Coraliomargarita akajimensis type strain (04OKA010-24).</title>
        <authorList>
            <person name="Mavromatis K."/>
            <person name="Abt B."/>
            <person name="Brambilla E."/>
            <person name="Lapidus A."/>
            <person name="Copeland A."/>
            <person name="Deshpande S."/>
            <person name="Nolan M."/>
            <person name="Lucas S."/>
            <person name="Tice H."/>
            <person name="Cheng J.F."/>
            <person name="Han C."/>
            <person name="Detter J.C."/>
            <person name="Woyke T."/>
            <person name="Goodwin L."/>
            <person name="Pitluck S."/>
            <person name="Held B."/>
            <person name="Brettin T."/>
            <person name="Tapia R."/>
            <person name="Ivanova N."/>
            <person name="Mikhailova N."/>
            <person name="Pati A."/>
            <person name="Liolios K."/>
            <person name="Chen A."/>
            <person name="Palaniappan K."/>
            <person name="Land M."/>
            <person name="Hauser L."/>
            <person name="Chang Y.J."/>
            <person name="Jeffries C.D."/>
            <person name="Rohde M."/>
            <person name="Goker M."/>
            <person name="Bristow J."/>
            <person name="Eisen J.A."/>
            <person name="Markowitz V."/>
            <person name="Hugenholtz P."/>
            <person name="Klenk H.P."/>
            <person name="Kyrpides N.C."/>
        </authorList>
    </citation>
    <scope>NUCLEOTIDE SEQUENCE [LARGE SCALE GENOMIC DNA]</scope>
    <source>
        <strain evidence="8">DSM 45221 / IAM 15411 / JCM 23193 / KCTC 12865</strain>
    </source>
</reference>
<dbReference type="InterPro" id="IPR017850">
    <property type="entry name" value="Alkaline_phosphatase_core_sf"/>
</dbReference>
<evidence type="ECO:0000256" key="2">
    <source>
        <dbReference type="ARBA" id="ARBA00022723"/>
    </source>
</evidence>
<evidence type="ECO:0000256" key="1">
    <source>
        <dbReference type="ARBA" id="ARBA00008779"/>
    </source>
</evidence>
<dbReference type="Pfam" id="PF00884">
    <property type="entry name" value="Sulfatase"/>
    <property type="match status" value="1"/>
</dbReference>
<dbReference type="PROSITE" id="PS00523">
    <property type="entry name" value="SULFATASE_1"/>
    <property type="match status" value="1"/>
</dbReference>
<dbReference type="PANTHER" id="PTHR42693">
    <property type="entry name" value="ARYLSULFATASE FAMILY MEMBER"/>
    <property type="match status" value="1"/>
</dbReference>
<dbReference type="InterPro" id="IPR024607">
    <property type="entry name" value="Sulfatase_CS"/>
</dbReference>
<evidence type="ECO:0000259" key="6">
    <source>
        <dbReference type="Pfam" id="PF00884"/>
    </source>
</evidence>
<keyword evidence="2" id="KW-0479">Metal-binding</keyword>
<dbReference type="KEGG" id="caa:Caka_0033"/>
<evidence type="ECO:0000256" key="3">
    <source>
        <dbReference type="ARBA" id="ARBA00022801"/>
    </source>
</evidence>
<dbReference type="GO" id="GO:0046872">
    <property type="term" value="F:metal ion binding"/>
    <property type="evidence" value="ECO:0007669"/>
    <property type="project" value="UniProtKB-KW"/>
</dbReference>
<feature type="domain" description="Sulfatase N-terminal" evidence="6">
    <location>
        <begin position="40"/>
        <end position="346"/>
    </location>
</feature>
<dbReference type="AlphaFoldDB" id="D5EKI1"/>
<dbReference type="CDD" id="cd16154">
    <property type="entry name" value="sulfatase_like"/>
    <property type="match status" value="1"/>
</dbReference>
<dbReference type="STRING" id="583355.Caka_0033"/>
<evidence type="ECO:0000256" key="4">
    <source>
        <dbReference type="ARBA" id="ARBA00022837"/>
    </source>
</evidence>
<accession>D5EKI1</accession>
<dbReference type="Gene3D" id="3.40.720.10">
    <property type="entry name" value="Alkaline Phosphatase, subunit A"/>
    <property type="match status" value="1"/>
</dbReference>
<organism evidence="7 8">
    <name type="scientific">Coraliomargarita akajimensis (strain DSM 45221 / IAM 15411 / JCM 23193 / KCTC 12865 / 04OKA010-24)</name>
    <dbReference type="NCBI Taxonomy" id="583355"/>
    <lineage>
        <taxon>Bacteria</taxon>
        <taxon>Pseudomonadati</taxon>
        <taxon>Verrucomicrobiota</taxon>
        <taxon>Opitutia</taxon>
        <taxon>Puniceicoccales</taxon>
        <taxon>Coraliomargaritaceae</taxon>
        <taxon>Coraliomargarita</taxon>
    </lineage>
</organism>
<feature type="transmembrane region" description="Helical" evidence="5">
    <location>
        <begin position="21"/>
        <end position="45"/>
    </location>
</feature>
<proteinExistence type="inferred from homology"/>
<sequence length="526" mass="58499">MQHLSGAHDIWCVRRLKRNHLSPLLCALISGAIPLSADSVLLILADDLGRDSLAQYNRHPRASIPPTPTLDALAESGIRFDRMYAYSSCSPTRASILTGRHAFRTGVISPEINELQPNEFTLAEAIVESGVIGERLAHLGKWHLGNEPYSPNEIGGWPHFAGALGGGLPSYSRWNKVINGITTEGHTVYASSDLVNDAIDWIADQGTEDWFLWLAFNAPHSPLHKPDNQLHDYDDLEDSVAAIEANPRPYYEAMVQSMDTEIARLLEAIDLESTTVIFVGDNGTPGQIVQLPFTRGHAKGSLYEGGINVPLIVAGSAIPQTLRNTASDSILHSVDLYRTILDLLNIDSAPLLPSELIFDSISFYPLLSGQSTTHSRSYAFSENPASIEDGRTVMFTNQYYKWIQFEDGTEEFYRIADGLDESINRMEGTLESIELHALTNFESHFLNKQNRPKVHWVGFNEKNHFTIEIGWFANADLRLQTKQSLKDASWDETSNFTQIDEGSAILTLISESPQSATGQFYRIVRE</sequence>
<keyword evidence="5" id="KW-0472">Membrane</keyword>
<keyword evidence="5" id="KW-0812">Transmembrane</keyword>